<feature type="compositionally biased region" description="Basic and acidic residues" evidence="1">
    <location>
        <begin position="218"/>
        <end position="230"/>
    </location>
</feature>
<evidence type="ECO:0000313" key="2">
    <source>
        <dbReference type="EMBL" id="GMH15784.1"/>
    </source>
</evidence>
<gene>
    <name evidence="2" type="ORF">Nepgr_017625</name>
</gene>
<sequence>MHEKRFPAPPGHLQGSELDRPGNLPMGNHPGVGPPVNHSRAGDVIFHDVLLGHLRRDGFTPVGSWRNADTSVAQVNISCSKMFALRGLYKYPDPFSLPLPQGGRDAITKNPILREDQLPHKLLYPKPKKRSNKQEDNFFESSVIFSHRIEKKAPHKPPVEKETFDYSGKRKPVMCRICRVDCKTMEGLDLHSQTREHQKKAIDMVLRIKQQNSKKQRTSNDRSSLEDGNKSRNASFEGHGNKQ</sequence>
<dbReference type="AlphaFoldDB" id="A0AAD3SRX1"/>
<feature type="region of interest" description="Disordered" evidence="1">
    <location>
        <begin position="208"/>
        <end position="243"/>
    </location>
</feature>
<accession>A0AAD3SRX1</accession>
<proteinExistence type="predicted"/>
<reference evidence="2" key="1">
    <citation type="submission" date="2023-05" db="EMBL/GenBank/DDBJ databases">
        <title>Nepenthes gracilis genome sequencing.</title>
        <authorList>
            <person name="Fukushima K."/>
        </authorList>
    </citation>
    <scope>NUCLEOTIDE SEQUENCE</scope>
    <source>
        <strain evidence="2">SING2019-196</strain>
    </source>
</reference>
<dbReference type="Proteomes" id="UP001279734">
    <property type="component" value="Unassembled WGS sequence"/>
</dbReference>
<name>A0AAD3SRX1_NEPGR</name>
<dbReference type="PANTHER" id="PTHR37393">
    <property type="entry name" value="AT-RICH INTERACTIVE DOMAIN-CONTAINING PROTEIN 1A-LIKE"/>
    <property type="match status" value="1"/>
</dbReference>
<comment type="caution">
    <text evidence="2">The sequence shown here is derived from an EMBL/GenBank/DDBJ whole genome shotgun (WGS) entry which is preliminary data.</text>
</comment>
<dbReference type="PANTHER" id="PTHR37393:SF1">
    <property type="entry name" value="AT-RICH INTERACTIVE DOMAIN-CONTAINING PROTEIN 1A-LIKE"/>
    <property type="match status" value="1"/>
</dbReference>
<evidence type="ECO:0000313" key="3">
    <source>
        <dbReference type="Proteomes" id="UP001279734"/>
    </source>
</evidence>
<organism evidence="2 3">
    <name type="scientific">Nepenthes gracilis</name>
    <name type="common">Slender pitcher plant</name>
    <dbReference type="NCBI Taxonomy" id="150966"/>
    <lineage>
        <taxon>Eukaryota</taxon>
        <taxon>Viridiplantae</taxon>
        <taxon>Streptophyta</taxon>
        <taxon>Embryophyta</taxon>
        <taxon>Tracheophyta</taxon>
        <taxon>Spermatophyta</taxon>
        <taxon>Magnoliopsida</taxon>
        <taxon>eudicotyledons</taxon>
        <taxon>Gunneridae</taxon>
        <taxon>Pentapetalae</taxon>
        <taxon>Caryophyllales</taxon>
        <taxon>Nepenthaceae</taxon>
        <taxon>Nepenthes</taxon>
    </lineage>
</organism>
<keyword evidence="3" id="KW-1185">Reference proteome</keyword>
<protein>
    <submittedName>
        <fullName evidence="2">Uncharacterized protein</fullName>
    </submittedName>
</protein>
<evidence type="ECO:0000256" key="1">
    <source>
        <dbReference type="SAM" id="MobiDB-lite"/>
    </source>
</evidence>
<dbReference type="EMBL" id="BSYO01000015">
    <property type="protein sequence ID" value="GMH15784.1"/>
    <property type="molecule type" value="Genomic_DNA"/>
</dbReference>
<feature type="region of interest" description="Disordered" evidence="1">
    <location>
        <begin position="1"/>
        <end position="38"/>
    </location>
</feature>